<comment type="caution">
    <text evidence="1">The sequence shown here is derived from an EMBL/GenBank/DDBJ whole genome shotgun (WGS) entry which is preliminary data.</text>
</comment>
<name>A0A8J5NJ85_FUSOX</name>
<organism evidence="1 2">
    <name type="scientific">Fusarium oxysporum f. sp. rapae</name>
    <dbReference type="NCBI Taxonomy" id="485398"/>
    <lineage>
        <taxon>Eukaryota</taxon>
        <taxon>Fungi</taxon>
        <taxon>Dikarya</taxon>
        <taxon>Ascomycota</taxon>
        <taxon>Pezizomycotina</taxon>
        <taxon>Sordariomycetes</taxon>
        <taxon>Hypocreomycetidae</taxon>
        <taxon>Hypocreales</taxon>
        <taxon>Nectriaceae</taxon>
        <taxon>Fusarium</taxon>
        <taxon>Fusarium oxysporum species complex</taxon>
    </lineage>
</organism>
<accession>A0A8J5NJ85</accession>
<dbReference type="CDD" id="cd04301">
    <property type="entry name" value="NAT_SF"/>
    <property type="match status" value="1"/>
</dbReference>
<gene>
    <name evidence="1" type="ORF">Forpe1208_v013650</name>
</gene>
<dbReference type="EMBL" id="JAELUQ010000011">
    <property type="protein sequence ID" value="KAG7406426.1"/>
    <property type="molecule type" value="Genomic_DNA"/>
</dbReference>
<proteinExistence type="predicted"/>
<reference evidence="1" key="1">
    <citation type="submission" date="2021-04" db="EMBL/GenBank/DDBJ databases">
        <title>First draft genome resource for Brassicaceae pathogens Fusarium oxysporum f. sp. raphani and Fusarium oxysporum f. sp. rapae.</title>
        <authorList>
            <person name="Asai S."/>
        </authorList>
    </citation>
    <scope>NUCLEOTIDE SEQUENCE</scope>
    <source>
        <strain evidence="1">Tf1208</strain>
    </source>
</reference>
<dbReference type="AlphaFoldDB" id="A0A8J5NJ85"/>
<protein>
    <submittedName>
        <fullName evidence="1">Uncharacterized protein</fullName>
    </submittedName>
</protein>
<sequence>MLDGSQDLAVSPSPYQIKVYTSQDLLDSSVPRELRTVINAAYQSHDINPLGEIGERIQYDTQIVDEIGTNGFTVVMSCADEIVGTASVKDWKPTAQDNDWKPAGHYAGKSADEASVMDAVPDVPETVSCEGDVEVFMVAVKPGLQYRKKGIAEGLMRACEKQLKTRSSGEINQMRIILRVVREINSQYWLKKGYRIVGERYCPPLTWDVEKAFILLAMRKDI</sequence>
<evidence type="ECO:0000313" key="1">
    <source>
        <dbReference type="EMBL" id="KAG7406426.1"/>
    </source>
</evidence>
<evidence type="ECO:0000313" key="2">
    <source>
        <dbReference type="Proteomes" id="UP000694050"/>
    </source>
</evidence>
<dbReference type="Proteomes" id="UP000694050">
    <property type="component" value="Unassembled WGS sequence"/>
</dbReference>